<evidence type="ECO:0000313" key="2">
    <source>
        <dbReference type="EMBL" id="CCD19863.1"/>
    </source>
</evidence>
<gene>
    <name evidence="2" type="ORF">TvY486_0025925</name>
</gene>
<keyword evidence="3" id="KW-1185">Reference proteome</keyword>
<sequence length="325" mass="36336">MLATAPLVVLLSTSLRCVSVSVVCCNQKATENFSDEEKCAAKGILLGWLNVTNKCRVRALEVLKNVTELRKRGEEVEAKASKAIAEYNELLGGLETTTAAHITSNIETAVREAKNTIAVASNSYVDASAAEKVCEQLFGGRGCFFLLLHYGRVESYFRMLGKSYRQLRGNKKLIEMIETRDECKSYTEKYSASIRLSSYAEKLDEMNNLIEWKNEMVKLVGQTHKEAKSSAYSRKLWTLKDGEKVKEVVQAIRNLTDKLVVTLELLETVRVSVDEANKTVNSTVNSMENVNKTMLSALEGNGTLLSQLVDNIQKYLHSRMNRKGD</sequence>
<feature type="chain" id="PRO_5003395275" evidence="1">
    <location>
        <begin position="20"/>
        <end position="325"/>
    </location>
</feature>
<dbReference type="EMBL" id="CAEX01004297">
    <property type="protein sequence ID" value="CCD19863.1"/>
    <property type="molecule type" value="Genomic_DNA"/>
</dbReference>
<evidence type="ECO:0000256" key="1">
    <source>
        <dbReference type="SAM" id="SignalP"/>
    </source>
</evidence>
<name>F9WQN3_TRYVY</name>
<keyword evidence="1" id="KW-0732">Signal</keyword>
<reference evidence="2 3" key="1">
    <citation type="journal article" date="2012" name="Proc. Natl. Acad. Sci. U.S.A.">
        <title>Antigenic diversity is generated by distinct evolutionary mechanisms in African trypanosome species.</title>
        <authorList>
            <person name="Jackson A.P."/>
            <person name="Berry A."/>
            <person name="Aslett M."/>
            <person name="Allison H.C."/>
            <person name="Burton P."/>
            <person name="Vavrova-Anderson J."/>
            <person name="Brown R."/>
            <person name="Browne H."/>
            <person name="Corton N."/>
            <person name="Hauser H."/>
            <person name="Gamble J."/>
            <person name="Gilderthorp R."/>
            <person name="Marcello L."/>
            <person name="McQuillan J."/>
            <person name="Otto T.D."/>
            <person name="Quail M.A."/>
            <person name="Sanders M.J."/>
            <person name="van Tonder A."/>
            <person name="Ginger M.L."/>
            <person name="Field M.C."/>
            <person name="Barry J.D."/>
            <person name="Hertz-Fowler C."/>
            <person name="Berriman M."/>
        </authorList>
    </citation>
    <scope>NUCLEOTIDE SEQUENCE</scope>
    <source>
        <strain evidence="2 3">Y486</strain>
    </source>
</reference>
<protein>
    <submittedName>
        <fullName evidence="2">Uncharacterized protein</fullName>
    </submittedName>
</protein>
<feature type="signal peptide" evidence="1">
    <location>
        <begin position="1"/>
        <end position="19"/>
    </location>
</feature>
<evidence type="ECO:0000313" key="3">
    <source>
        <dbReference type="Proteomes" id="UP000009027"/>
    </source>
</evidence>
<proteinExistence type="predicted"/>
<dbReference type="Proteomes" id="UP000009027">
    <property type="component" value="Unassembled WGS sequence"/>
</dbReference>
<accession>F9WQN3</accession>
<dbReference type="AlphaFoldDB" id="F9WQN3"/>
<organism evidence="2 3">
    <name type="scientific">Trypanosoma vivax (strain Y486)</name>
    <dbReference type="NCBI Taxonomy" id="1055687"/>
    <lineage>
        <taxon>Eukaryota</taxon>
        <taxon>Discoba</taxon>
        <taxon>Euglenozoa</taxon>
        <taxon>Kinetoplastea</taxon>
        <taxon>Metakinetoplastina</taxon>
        <taxon>Trypanosomatida</taxon>
        <taxon>Trypanosomatidae</taxon>
        <taxon>Trypanosoma</taxon>
        <taxon>Duttonella</taxon>
    </lineage>
</organism>